<evidence type="ECO:0000256" key="1">
    <source>
        <dbReference type="ARBA" id="ARBA00022450"/>
    </source>
</evidence>
<dbReference type="Gene3D" id="3.40.50.1820">
    <property type="entry name" value="alpha/beta hydrolase"/>
    <property type="match status" value="1"/>
</dbReference>
<dbReference type="SUPFAM" id="SSF56801">
    <property type="entry name" value="Acetyl-CoA synthetase-like"/>
    <property type="match status" value="1"/>
</dbReference>
<protein>
    <submittedName>
        <fullName evidence="5">Phosphopantetheine-binding protein</fullName>
    </submittedName>
</protein>
<evidence type="ECO:0000259" key="4">
    <source>
        <dbReference type="PROSITE" id="PS50075"/>
    </source>
</evidence>
<comment type="caution">
    <text evidence="5">The sequence shown here is derived from an EMBL/GenBank/DDBJ whole genome shotgun (WGS) entry which is preliminary data.</text>
</comment>
<dbReference type="PROSITE" id="PS50075">
    <property type="entry name" value="CARRIER"/>
    <property type="match status" value="1"/>
</dbReference>
<feature type="region of interest" description="Disordered" evidence="3">
    <location>
        <begin position="92"/>
        <end position="115"/>
    </location>
</feature>
<sequence length="463" mass="53148">MTTALKDRITKLTPEERKLLWARAEQRVLQRNKSSQKPDYQQLVAYVKAKQDFNLEALKSSLRAKVPEYMVPAQWVKMEEFPLLPNGKVNKKALRNERPLDKEEHKAKPEAREPKNDVEKKLLAIWKEVLQLPNIDVADNFFEIGGDSILSIQVIAKARAAGIDLEPKQLFEHQNVEKLANYMASEDQRTEEAISQLHLKHLVSIVPNGSKPPLFCLHSGGTHFFFYNLFGKQLKNDRPVFALQASPHEGELVLHESVNAMAKDFIADIKQVKPHGPYHFISYCYNTAIGVEVCRQLEQKGEQANLIIADTMADYLSLFDASQTPRRAKAFLGRFAKNPVKTVSNFVKGKFIRPLRERLKTNDVTGSEKIVQELHLNHIEIYRSYHWQPIKSPVNLLLTEKKQEEFNTKVVASWEKMTTGNLHVQPTLGHHDRLFLEGTVVETAKNVDDLMDRYESKNLQDNR</sequence>
<dbReference type="InterPro" id="IPR036736">
    <property type="entry name" value="ACP-like_sf"/>
</dbReference>
<dbReference type="Gene3D" id="3.30.300.30">
    <property type="match status" value="1"/>
</dbReference>
<keyword evidence="2" id="KW-0597">Phosphoprotein</keyword>
<feature type="compositionally biased region" description="Basic and acidic residues" evidence="3">
    <location>
        <begin position="94"/>
        <end position="115"/>
    </location>
</feature>
<keyword evidence="1" id="KW-0596">Phosphopantetheine</keyword>
<dbReference type="PANTHER" id="PTHR45527">
    <property type="entry name" value="NONRIBOSOMAL PEPTIDE SYNTHETASE"/>
    <property type="match status" value="1"/>
</dbReference>
<dbReference type="SUPFAM" id="SSF53474">
    <property type="entry name" value="alpha/beta-Hydrolases"/>
    <property type="match status" value="1"/>
</dbReference>
<organism evidence="5 6">
    <name type="scientific">Euzebyella saccharophila</name>
    <dbReference type="NCBI Taxonomy" id="679664"/>
    <lineage>
        <taxon>Bacteria</taxon>
        <taxon>Pseudomonadati</taxon>
        <taxon>Bacteroidota</taxon>
        <taxon>Flavobacteriia</taxon>
        <taxon>Flavobacteriales</taxon>
        <taxon>Flavobacteriaceae</taxon>
        <taxon>Euzebyella</taxon>
    </lineage>
</organism>
<dbReference type="InterPro" id="IPR009081">
    <property type="entry name" value="PP-bd_ACP"/>
</dbReference>
<dbReference type="Pfam" id="PF00550">
    <property type="entry name" value="PP-binding"/>
    <property type="match status" value="1"/>
</dbReference>
<evidence type="ECO:0000256" key="2">
    <source>
        <dbReference type="ARBA" id="ARBA00022553"/>
    </source>
</evidence>
<reference evidence="6" key="1">
    <citation type="journal article" date="2019" name="Int. J. Syst. Evol. Microbiol.">
        <title>The Global Catalogue of Microorganisms (GCM) 10K type strain sequencing project: providing services to taxonomists for standard genome sequencing and annotation.</title>
        <authorList>
            <consortium name="The Broad Institute Genomics Platform"/>
            <consortium name="The Broad Institute Genome Sequencing Center for Infectious Disease"/>
            <person name="Wu L."/>
            <person name="Ma J."/>
        </authorList>
    </citation>
    <scope>NUCLEOTIDE SEQUENCE [LARGE SCALE GENOMIC DNA]</scope>
    <source>
        <strain evidence="6">CECT 7477</strain>
    </source>
</reference>
<dbReference type="SUPFAM" id="SSF47336">
    <property type="entry name" value="ACP-like"/>
    <property type="match status" value="1"/>
</dbReference>
<dbReference type="Gene3D" id="1.10.1200.10">
    <property type="entry name" value="ACP-like"/>
    <property type="match status" value="1"/>
</dbReference>
<evidence type="ECO:0000313" key="6">
    <source>
        <dbReference type="Proteomes" id="UP001595814"/>
    </source>
</evidence>
<name>A0ABV8JYK1_9FLAO</name>
<dbReference type="InterPro" id="IPR045851">
    <property type="entry name" value="AMP-bd_C_sf"/>
</dbReference>
<evidence type="ECO:0000256" key="3">
    <source>
        <dbReference type="SAM" id="MobiDB-lite"/>
    </source>
</evidence>
<dbReference type="RefSeq" id="WP_192462963.1">
    <property type="nucleotide sequence ID" value="NZ_JACYFJ010000005.1"/>
</dbReference>
<dbReference type="PANTHER" id="PTHR45527:SF1">
    <property type="entry name" value="FATTY ACID SYNTHASE"/>
    <property type="match status" value="1"/>
</dbReference>
<dbReference type="Pfam" id="PF00975">
    <property type="entry name" value="Thioesterase"/>
    <property type="match status" value="1"/>
</dbReference>
<evidence type="ECO:0000313" key="5">
    <source>
        <dbReference type="EMBL" id="MFC4097879.1"/>
    </source>
</evidence>
<dbReference type="EMBL" id="JBHSAW010000025">
    <property type="protein sequence ID" value="MFC4097879.1"/>
    <property type="molecule type" value="Genomic_DNA"/>
</dbReference>
<dbReference type="Proteomes" id="UP001595814">
    <property type="component" value="Unassembled WGS sequence"/>
</dbReference>
<accession>A0ABV8JYK1</accession>
<proteinExistence type="predicted"/>
<keyword evidence="6" id="KW-1185">Reference proteome</keyword>
<feature type="domain" description="Carrier" evidence="4">
    <location>
        <begin position="113"/>
        <end position="187"/>
    </location>
</feature>
<dbReference type="InterPro" id="IPR001031">
    <property type="entry name" value="Thioesterase"/>
</dbReference>
<dbReference type="PROSITE" id="PS00012">
    <property type="entry name" value="PHOSPHOPANTETHEINE"/>
    <property type="match status" value="1"/>
</dbReference>
<gene>
    <name evidence="5" type="ORF">ACFOUT_18490</name>
</gene>
<dbReference type="InterPro" id="IPR029058">
    <property type="entry name" value="AB_hydrolase_fold"/>
</dbReference>
<dbReference type="InterPro" id="IPR006162">
    <property type="entry name" value="Ppantetheine_attach_site"/>
</dbReference>